<accession>A0ABN8SJ72</accession>
<keyword evidence="8 9" id="KW-0472">Membrane</keyword>
<dbReference type="Pfam" id="PF00664">
    <property type="entry name" value="ABC_membrane"/>
    <property type="match status" value="1"/>
</dbReference>
<comment type="similarity">
    <text evidence="2">Belongs to the ABC transporter superfamily. ABCC family. Conjugate transporter (TC 3.A.1.208) subfamily.</text>
</comment>
<feature type="transmembrane region" description="Helical" evidence="9">
    <location>
        <begin position="34"/>
        <end position="54"/>
    </location>
</feature>
<sequence length="133" mass="14902">ILSVNRCVLEDSVSENTINLVSNDAQVIEKLGHYAFNASFGILDVILALILLWYLVAWQALIGVFFFVLIIVYNTLAGHKSGKIRAKAATQTDRRLEIIKEIVSGIRLVKMCAWEGNFRKLVAQLRRLVVSVS</sequence>
<dbReference type="PROSITE" id="PS50929">
    <property type="entry name" value="ABC_TM1F"/>
    <property type="match status" value="1"/>
</dbReference>
<organism evidence="11 12">
    <name type="scientific">Porites evermanni</name>
    <dbReference type="NCBI Taxonomy" id="104178"/>
    <lineage>
        <taxon>Eukaryota</taxon>
        <taxon>Metazoa</taxon>
        <taxon>Cnidaria</taxon>
        <taxon>Anthozoa</taxon>
        <taxon>Hexacorallia</taxon>
        <taxon>Scleractinia</taxon>
        <taxon>Fungiina</taxon>
        <taxon>Poritidae</taxon>
        <taxon>Porites</taxon>
    </lineage>
</organism>
<dbReference type="EMBL" id="CALNXI010002883">
    <property type="protein sequence ID" value="CAH3191273.1"/>
    <property type="molecule type" value="Genomic_DNA"/>
</dbReference>
<gene>
    <name evidence="11" type="ORF">PEVE_00021539</name>
</gene>
<evidence type="ECO:0000256" key="7">
    <source>
        <dbReference type="ARBA" id="ARBA00022989"/>
    </source>
</evidence>
<keyword evidence="4 9" id="KW-0812">Transmembrane</keyword>
<feature type="transmembrane region" description="Helical" evidence="9">
    <location>
        <begin position="60"/>
        <end position="77"/>
    </location>
</feature>
<evidence type="ECO:0000256" key="2">
    <source>
        <dbReference type="ARBA" id="ARBA00009726"/>
    </source>
</evidence>
<evidence type="ECO:0000256" key="3">
    <source>
        <dbReference type="ARBA" id="ARBA00022448"/>
    </source>
</evidence>
<evidence type="ECO:0000256" key="5">
    <source>
        <dbReference type="ARBA" id="ARBA00022741"/>
    </source>
</evidence>
<name>A0ABN8SJ72_9CNID</name>
<dbReference type="SUPFAM" id="SSF90123">
    <property type="entry name" value="ABC transporter transmembrane region"/>
    <property type="match status" value="1"/>
</dbReference>
<evidence type="ECO:0000259" key="10">
    <source>
        <dbReference type="PROSITE" id="PS50929"/>
    </source>
</evidence>
<evidence type="ECO:0000256" key="1">
    <source>
        <dbReference type="ARBA" id="ARBA00004141"/>
    </source>
</evidence>
<keyword evidence="3" id="KW-0813">Transport</keyword>
<dbReference type="InterPro" id="IPR011527">
    <property type="entry name" value="ABC1_TM_dom"/>
</dbReference>
<keyword evidence="6" id="KW-0067">ATP-binding</keyword>
<dbReference type="PANTHER" id="PTHR24223">
    <property type="entry name" value="ATP-BINDING CASSETTE SUB-FAMILY C"/>
    <property type="match status" value="1"/>
</dbReference>
<keyword evidence="12" id="KW-1185">Reference proteome</keyword>
<feature type="domain" description="ABC transmembrane type-1" evidence="10">
    <location>
        <begin position="18"/>
        <end position="133"/>
    </location>
</feature>
<evidence type="ECO:0000256" key="4">
    <source>
        <dbReference type="ARBA" id="ARBA00022692"/>
    </source>
</evidence>
<keyword evidence="7 9" id="KW-1133">Transmembrane helix</keyword>
<evidence type="ECO:0000256" key="9">
    <source>
        <dbReference type="SAM" id="Phobius"/>
    </source>
</evidence>
<evidence type="ECO:0000313" key="12">
    <source>
        <dbReference type="Proteomes" id="UP001159427"/>
    </source>
</evidence>
<dbReference type="Gene3D" id="1.20.1560.10">
    <property type="entry name" value="ABC transporter type 1, transmembrane domain"/>
    <property type="match status" value="1"/>
</dbReference>
<comment type="subcellular location">
    <subcellularLocation>
        <location evidence="1">Membrane</location>
        <topology evidence="1">Multi-pass membrane protein</topology>
    </subcellularLocation>
</comment>
<keyword evidence="5" id="KW-0547">Nucleotide-binding</keyword>
<comment type="caution">
    <text evidence="11">The sequence shown here is derived from an EMBL/GenBank/DDBJ whole genome shotgun (WGS) entry which is preliminary data.</text>
</comment>
<evidence type="ECO:0000256" key="8">
    <source>
        <dbReference type="ARBA" id="ARBA00023136"/>
    </source>
</evidence>
<proteinExistence type="inferred from homology"/>
<dbReference type="Proteomes" id="UP001159427">
    <property type="component" value="Unassembled WGS sequence"/>
</dbReference>
<dbReference type="InterPro" id="IPR050173">
    <property type="entry name" value="ABC_transporter_C-like"/>
</dbReference>
<evidence type="ECO:0000256" key="6">
    <source>
        <dbReference type="ARBA" id="ARBA00022840"/>
    </source>
</evidence>
<evidence type="ECO:0000313" key="11">
    <source>
        <dbReference type="EMBL" id="CAH3191273.1"/>
    </source>
</evidence>
<protein>
    <recommendedName>
        <fullName evidence="10">ABC transmembrane type-1 domain-containing protein</fullName>
    </recommendedName>
</protein>
<reference evidence="11 12" key="1">
    <citation type="submission" date="2022-05" db="EMBL/GenBank/DDBJ databases">
        <authorList>
            <consortium name="Genoscope - CEA"/>
            <person name="William W."/>
        </authorList>
    </citation>
    <scope>NUCLEOTIDE SEQUENCE [LARGE SCALE GENOMIC DNA]</scope>
</reference>
<dbReference type="PANTHER" id="PTHR24223:SF456">
    <property type="entry name" value="MULTIDRUG RESISTANCE-ASSOCIATED PROTEIN LETHAL(2)03659"/>
    <property type="match status" value="1"/>
</dbReference>
<dbReference type="InterPro" id="IPR036640">
    <property type="entry name" value="ABC1_TM_sf"/>
</dbReference>
<feature type="non-terminal residue" evidence="11">
    <location>
        <position position="1"/>
    </location>
</feature>